<keyword evidence="8" id="KW-0624">Polysaccharide degradation</keyword>
<keyword evidence="9" id="KW-0732">Signal</keyword>
<keyword evidence="6" id="KW-0119">Carbohydrate metabolism</keyword>
<reference evidence="12 13" key="1">
    <citation type="submission" date="2025-04" db="UniProtKB">
        <authorList>
            <consortium name="RefSeq"/>
        </authorList>
    </citation>
    <scope>IDENTIFICATION</scope>
</reference>
<dbReference type="EC" id="3.2.1.4" evidence="3"/>
<dbReference type="RefSeq" id="XP_055859868.1">
    <property type="nucleotide sequence ID" value="XM_056003893.1"/>
</dbReference>
<dbReference type="RefSeq" id="XP_055859869.1">
    <property type="nucleotide sequence ID" value="XM_056003894.1"/>
</dbReference>
<dbReference type="Proteomes" id="UP001165740">
    <property type="component" value="Chromosome 11"/>
</dbReference>
<dbReference type="OrthoDB" id="10257085at2759"/>
<evidence type="ECO:0000256" key="4">
    <source>
        <dbReference type="ARBA" id="ARBA00022801"/>
    </source>
</evidence>
<comment type="catalytic activity">
    <reaction evidence="1">
        <text>Endohydrolysis of (1-&gt;4)-beta-D-glucosidic linkages in cellulose, lichenin and cereal beta-D-glucans.</text>
        <dbReference type="EC" id="3.2.1.4"/>
    </reaction>
</comment>
<keyword evidence="5" id="KW-0136">Cellulose degradation</keyword>
<dbReference type="SUPFAM" id="SSF48208">
    <property type="entry name" value="Six-hairpin glycosidases"/>
    <property type="match status" value="1"/>
</dbReference>
<keyword evidence="4" id="KW-0378">Hydrolase</keyword>
<dbReference type="InterPro" id="IPR001701">
    <property type="entry name" value="Glyco_hydro_9"/>
</dbReference>
<keyword evidence="7" id="KW-0326">Glycosidase</keyword>
<evidence type="ECO:0000256" key="8">
    <source>
        <dbReference type="ARBA" id="ARBA00023326"/>
    </source>
</evidence>
<dbReference type="GO" id="GO:0008810">
    <property type="term" value="F:cellulase activity"/>
    <property type="evidence" value="ECO:0007669"/>
    <property type="project" value="UniProtKB-EC"/>
</dbReference>
<evidence type="ECO:0000313" key="14">
    <source>
        <dbReference type="RefSeq" id="XP_055859870.1"/>
    </source>
</evidence>
<feature type="chain" id="PRO_5044702294" description="cellulase" evidence="9">
    <location>
        <begin position="22"/>
        <end position="461"/>
    </location>
</feature>
<evidence type="ECO:0000256" key="5">
    <source>
        <dbReference type="ARBA" id="ARBA00023001"/>
    </source>
</evidence>
<dbReference type="PANTHER" id="PTHR22298">
    <property type="entry name" value="ENDO-1,4-BETA-GLUCANASE"/>
    <property type="match status" value="1"/>
</dbReference>
<evidence type="ECO:0000256" key="9">
    <source>
        <dbReference type="SAM" id="SignalP"/>
    </source>
</evidence>
<dbReference type="Gene3D" id="1.50.10.10">
    <property type="match status" value="1"/>
</dbReference>
<evidence type="ECO:0000313" key="12">
    <source>
        <dbReference type="RefSeq" id="XP_055859868.1"/>
    </source>
</evidence>
<dbReference type="RefSeq" id="XP_055859870.1">
    <property type="nucleotide sequence ID" value="XM_056003895.1"/>
</dbReference>
<dbReference type="GO" id="GO:0030245">
    <property type="term" value="P:cellulose catabolic process"/>
    <property type="evidence" value="ECO:0007669"/>
    <property type="project" value="UniProtKB-KW"/>
</dbReference>
<organism evidence="11 14">
    <name type="scientific">Biomphalaria glabrata</name>
    <name type="common">Bloodfluke planorb</name>
    <name type="synonym">Freshwater snail</name>
    <dbReference type="NCBI Taxonomy" id="6526"/>
    <lineage>
        <taxon>Eukaryota</taxon>
        <taxon>Metazoa</taxon>
        <taxon>Spiralia</taxon>
        <taxon>Lophotrochozoa</taxon>
        <taxon>Mollusca</taxon>
        <taxon>Gastropoda</taxon>
        <taxon>Heterobranchia</taxon>
        <taxon>Euthyneura</taxon>
        <taxon>Panpulmonata</taxon>
        <taxon>Hygrophila</taxon>
        <taxon>Lymnaeoidea</taxon>
        <taxon>Planorbidae</taxon>
        <taxon>Biomphalaria</taxon>
    </lineage>
</organism>
<evidence type="ECO:0000256" key="1">
    <source>
        <dbReference type="ARBA" id="ARBA00000966"/>
    </source>
</evidence>
<evidence type="ECO:0000256" key="6">
    <source>
        <dbReference type="ARBA" id="ARBA00023277"/>
    </source>
</evidence>
<dbReference type="Pfam" id="PF00759">
    <property type="entry name" value="Glyco_hydro_9"/>
    <property type="match status" value="1"/>
</dbReference>
<dbReference type="AlphaFoldDB" id="A0A9W2YBA5"/>
<evidence type="ECO:0000313" key="11">
    <source>
        <dbReference type="Proteomes" id="UP001165740"/>
    </source>
</evidence>
<dbReference type="InterPro" id="IPR012341">
    <property type="entry name" value="6hp_glycosidase-like_sf"/>
</dbReference>
<accession>A0A9W2YBA5</accession>
<evidence type="ECO:0000256" key="2">
    <source>
        <dbReference type="ARBA" id="ARBA00007072"/>
    </source>
</evidence>
<evidence type="ECO:0000256" key="7">
    <source>
        <dbReference type="ARBA" id="ARBA00023295"/>
    </source>
</evidence>
<proteinExistence type="inferred from homology"/>
<keyword evidence="11" id="KW-1185">Reference proteome</keyword>
<sequence>MLPLQTLLLIFCLMFCPSCECAKDYVTALADSILFFDAQRSGPLPANNPIKWRGNSALGDCVVGGWYTGPDHLKFGLPMASATDFLLWSVYKWKDSYVRAGQLTQMYDMVKWPLDYFLKAWNSTKQELVYQVGEENIEYSYWGRPEDMTHPRPCKVASAAHPGSDVAGATAAALALGHLVFKDKGDTVYSNQLLNAAKSLYKFATDHKGSYQTDTFPSEKYTDELCLASVWLYRATHTVQYLNEAKTYIDNDDIYALTQDSKDLACRQLLYEETHEDSHKTAVVDYFNNWLPGGTVQYTPCGLAWRMKWGPLGTAAKSAFLALVAADSGIEIDRYRKWAVEQINYILGDNPHNGGCFSFEVGYSSRYPLQPHHRGASCPDRPAHCDLAQYSADTPNPQVLTGAIVGGPDEYDQYLDVRPDWVYNEVQVDYNSGFQAALAGIVHLLSINLLPTTNNKCPCNQ</sequence>
<comment type="similarity">
    <text evidence="2">Belongs to the glycosyl hydrolase 9 (cellulase E) family.</text>
</comment>
<dbReference type="GeneID" id="106072736"/>
<dbReference type="InterPro" id="IPR008928">
    <property type="entry name" value="6-hairpin_glycosidase_sf"/>
</dbReference>
<evidence type="ECO:0000313" key="13">
    <source>
        <dbReference type="RefSeq" id="XP_055859869.1"/>
    </source>
</evidence>
<protein>
    <recommendedName>
        <fullName evidence="3">cellulase</fullName>
        <ecNumber evidence="3">3.2.1.4</ecNumber>
    </recommendedName>
</protein>
<evidence type="ECO:0000259" key="10">
    <source>
        <dbReference type="Pfam" id="PF00759"/>
    </source>
</evidence>
<feature type="signal peptide" evidence="9">
    <location>
        <begin position="1"/>
        <end position="21"/>
    </location>
</feature>
<name>A0A9W2YBA5_BIOGL</name>
<gene>
    <name evidence="12 13 14" type="primary">LOC106072736</name>
</gene>
<feature type="domain" description="Glycoside hydrolase family 9" evidence="10">
    <location>
        <begin position="25"/>
        <end position="438"/>
    </location>
</feature>
<evidence type="ECO:0000256" key="3">
    <source>
        <dbReference type="ARBA" id="ARBA00012601"/>
    </source>
</evidence>